<comment type="cofactor">
    <cofactor evidence="1">
        <name>Zn(2+)</name>
        <dbReference type="ChEBI" id="CHEBI:29105"/>
    </cofactor>
</comment>
<evidence type="ECO:0000256" key="1">
    <source>
        <dbReference type="ARBA" id="ARBA00001947"/>
    </source>
</evidence>
<dbReference type="Gene3D" id="3.60.15.10">
    <property type="entry name" value="Ribonuclease Z/Hydroxyacylglutathione hydrolase-like"/>
    <property type="match status" value="1"/>
</dbReference>
<dbReference type="SUPFAM" id="SSF56281">
    <property type="entry name" value="Metallo-hydrolase/oxidoreductase"/>
    <property type="match status" value="1"/>
</dbReference>
<dbReference type="SMART" id="SM00849">
    <property type="entry name" value="Lactamase_B"/>
    <property type="match status" value="1"/>
</dbReference>
<comment type="similarity">
    <text evidence="2">Belongs to the metallo-beta-lactamase superfamily.</text>
</comment>
<proteinExistence type="inferred from homology"/>
<gene>
    <name evidence="7" type="ORF">O4328_43810</name>
</gene>
<sequence length="270" mass="29831">MSAVREAGPQVYAIAWAEDERTDSDQFYRFKTYSEPDSVRPLVFFAWLISHAGRLTLFDTGASRAVAGQRGINYMGSVADGVRELGIDPAVVDTVVISHLHYDHSGGIPDFPGARIAIHPKEVEFWTGPNLARAQFNSIVELDDIVFLIRAIRDGRVDFVTEGSAITPDITVRHLPGHSVGQIGLQVGGVDGLLLAADAAHYYDEVFSNRPFTVFSDLPVMYDSYDRIRTLIGGARDRLVPGHDSQVFDVFGTGDALWRPGRTPRVFRVR</sequence>
<keyword evidence="3" id="KW-0479">Metal-binding</keyword>
<comment type="caution">
    <text evidence="7">The sequence shown here is derived from an EMBL/GenBank/DDBJ whole genome shotgun (WGS) entry which is preliminary data.</text>
</comment>
<dbReference type="PANTHER" id="PTHR42978:SF7">
    <property type="entry name" value="METALLO-HYDROLASE RV2300C-RELATED"/>
    <property type="match status" value="1"/>
</dbReference>
<dbReference type="PANTHER" id="PTHR42978">
    <property type="entry name" value="QUORUM-QUENCHING LACTONASE YTNP-RELATED-RELATED"/>
    <property type="match status" value="1"/>
</dbReference>
<dbReference type="Proteomes" id="UP001066327">
    <property type="component" value="Unassembled WGS sequence"/>
</dbReference>
<reference evidence="7" key="1">
    <citation type="submission" date="2022-12" db="EMBL/GenBank/DDBJ databases">
        <authorList>
            <person name="Krivoruchko A.V."/>
            <person name="Elkin A."/>
        </authorList>
    </citation>
    <scope>NUCLEOTIDE SEQUENCE</scope>
    <source>
        <strain evidence="7">IEGM 249</strain>
    </source>
</reference>
<dbReference type="InterPro" id="IPR051013">
    <property type="entry name" value="MBL_superfamily_lactonases"/>
</dbReference>
<evidence type="ECO:0000256" key="4">
    <source>
        <dbReference type="ARBA" id="ARBA00022801"/>
    </source>
</evidence>
<keyword evidence="4" id="KW-0378">Hydrolase</keyword>
<evidence type="ECO:0000256" key="2">
    <source>
        <dbReference type="ARBA" id="ARBA00007749"/>
    </source>
</evidence>
<dbReference type="Pfam" id="PF00753">
    <property type="entry name" value="Lactamase_B"/>
    <property type="match status" value="1"/>
</dbReference>
<organism evidence="7 8">
    <name type="scientific">Rhodococcus opacus</name>
    <name type="common">Nocardia opaca</name>
    <dbReference type="NCBI Taxonomy" id="37919"/>
    <lineage>
        <taxon>Bacteria</taxon>
        <taxon>Bacillati</taxon>
        <taxon>Actinomycetota</taxon>
        <taxon>Actinomycetes</taxon>
        <taxon>Mycobacteriales</taxon>
        <taxon>Nocardiaceae</taxon>
        <taxon>Rhodococcus</taxon>
    </lineage>
</organism>
<name>A0ABT4NWT2_RHOOP</name>
<evidence type="ECO:0000259" key="6">
    <source>
        <dbReference type="SMART" id="SM00849"/>
    </source>
</evidence>
<keyword evidence="5" id="KW-0862">Zinc</keyword>
<accession>A0ABT4NWT2</accession>
<dbReference type="CDD" id="cd07729">
    <property type="entry name" value="AHL_lactonase_MBL-fold"/>
    <property type="match status" value="1"/>
</dbReference>
<dbReference type="InterPro" id="IPR036866">
    <property type="entry name" value="RibonucZ/Hydroxyglut_hydro"/>
</dbReference>
<evidence type="ECO:0000256" key="5">
    <source>
        <dbReference type="ARBA" id="ARBA00022833"/>
    </source>
</evidence>
<dbReference type="EMBL" id="JAPWIS010000050">
    <property type="protein sequence ID" value="MCZ4590468.1"/>
    <property type="molecule type" value="Genomic_DNA"/>
</dbReference>
<keyword evidence="8" id="KW-1185">Reference proteome</keyword>
<evidence type="ECO:0000313" key="7">
    <source>
        <dbReference type="EMBL" id="MCZ4590468.1"/>
    </source>
</evidence>
<dbReference type="RefSeq" id="WP_269593070.1">
    <property type="nucleotide sequence ID" value="NZ_JAPWIS010000050.1"/>
</dbReference>
<dbReference type="InterPro" id="IPR001279">
    <property type="entry name" value="Metallo-B-lactamas"/>
</dbReference>
<feature type="domain" description="Metallo-beta-lactamase" evidence="6">
    <location>
        <begin position="43"/>
        <end position="243"/>
    </location>
</feature>
<evidence type="ECO:0000256" key="3">
    <source>
        <dbReference type="ARBA" id="ARBA00022723"/>
    </source>
</evidence>
<protein>
    <submittedName>
        <fullName evidence="7">N-acyl homoserine lactonase family protein</fullName>
    </submittedName>
</protein>
<evidence type="ECO:0000313" key="8">
    <source>
        <dbReference type="Proteomes" id="UP001066327"/>
    </source>
</evidence>